<feature type="non-terminal residue" evidence="4">
    <location>
        <position position="184"/>
    </location>
</feature>
<feature type="compositionally biased region" description="Basic and acidic residues" evidence="1">
    <location>
        <begin position="86"/>
        <end position="97"/>
    </location>
</feature>
<feature type="compositionally biased region" description="Polar residues" evidence="1">
    <location>
        <begin position="115"/>
        <end position="124"/>
    </location>
</feature>
<feature type="compositionally biased region" description="Basic and acidic residues" evidence="1">
    <location>
        <begin position="68"/>
        <end position="78"/>
    </location>
</feature>
<proteinExistence type="predicted"/>
<name>A0ABM0H1H5_SACKO</name>
<sequence length="184" mass="20555">MAYRSVTLSRTLEVLVQRNCLPRVLMGQRCSLVGCCKSRRLHSTTSLSKVVQEWRRFCSKPPKGFEKFFKGRNKEAPKSKSSQSTKPKEVKEPEKPPPSRASTGSSSRSSENKTDNIWNSYFGSNSGGTPKGRKPIDDKERQQLIYSVLATAAGAAFISYFMFGGSAVEITWKQFAQEYLPKGS</sequence>
<organism evidence="3 4">
    <name type="scientific">Saccoglossus kowalevskii</name>
    <name type="common">Acorn worm</name>
    <dbReference type="NCBI Taxonomy" id="10224"/>
    <lineage>
        <taxon>Eukaryota</taxon>
        <taxon>Metazoa</taxon>
        <taxon>Hemichordata</taxon>
        <taxon>Enteropneusta</taxon>
        <taxon>Harrimaniidae</taxon>
        <taxon>Saccoglossus</taxon>
    </lineage>
</organism>
<feature type="region of interest" description="Disordered" evidence="1">
    <location>
        <begin position="68"/>
        <end position="136"/>
    </location>
</feature>
<reference evidence="4" key="1">
    <citation type="submission" date="2025-08" db="UniProtKB">
        <authorList>
            <consortium name="RefSeq"/>
        </authorList>
    </citation>
    <scope>IDENTIFICATION</scope>
    <source>
        <tissue evidence="4">Testes</tissue>
    </source>
</reference>
<dbReference type="Proteomes" id="UP000694865">
    <property type="component" value="Unplaced"/>
</dbReference>
<keyword evidence="2" id="KW-0812">Transmembrane</keyword>
<feature type="transmembrane region" description="Helical" evidence="2">
    <location>
        <begin position="144"/>
        <end position="163"/>
    </location>
</feature>
<evidence type="ECO:0000256" key="1">
    <source>
        <dbReference type="SAM" id="MobiDB-lite"/>
    </source>
</evidence>
<feature type="compositionally biased region" description="Low complexity" evidence="1">
    <location>
        <begin position="100"/>
        <end position="109"/>
    </location>
</feature>
<dbReference type="GeneID" id="100378601"/>
<dbReference type="RefSeq" id="XP_002742116.1">
    <property type="nucleotide sequence ID" value="XM_002742070.2"/>
</dbReference>
<keyword evidence="2" id="KW-0472">Membrane</keyword>
<accession>A0ABM0H1H5</accession>
<evidence type="ECO:0000313" key="3">
    <source>
        <dbReference type="Proteomes" id="UP000694865"/>
    </source>
</evidence>
<evidence type="ECO:0000313" key="4">
    <source>
        <dbReference type="RefSeq" id="XP_002742116.1"/>
    </source>
</evidence>
<gene>
    <name evidence="4" type="primary">LOC100378601</name>
</gene>
<keyword evidence="3" id="KW-1185">Reference proteome</keyword>
<evidence type="ECO:0000256" key="2">
    <source>
        <dbReference type="SAM" id="Phobius"/>
    </source>
</evidence>
<protein>
    <submittedName>
        <fullName evidence="4">AFG3-like protein 2-like</fullName>
    </submittedName>
</protein>
<keyword evidence="2" id="KW-1133">Transmembrane helix</keyword>